<organism evidence="1 2">
    <name type="scientific">Trichinella nelsoni</name>
    <dbReference type="NCBI Taxonomy" id="6336"/>
    <lineage>
        <taxon>Eukaryota</taxon>
        <taxon>Metazoa</taxon>
        <taxon>Ecdysozoa</taxon>
        <taxon>Nematoda</taxon>
        <taxon>Enoplea</taxon>
        <taxon>Dorylaimia</taxon>
        <taxon>Trichinellida</taxon>
        <taxon>Trichinellidae</taxon>
        <taxon>Trichinella</taxon>
    </lineage>
</organism>
<evidence type="ECO:0000313" key="1">
    <source>
        <dbReference type="EMBL" id="KRX26723.1"/>
    </source>
</evidence>
<evidence type="ECO:0000313" key="2">
    <source>
        <dbReference type="Proteomes" id="UP000054630"/>
    </source>
</evidence>
<dbReference type="PANTHER" id="PTHR37431">
    <property type="entry name" value="PROTEIN CBG06927"/>
    <property type="match status" value="1"/>
</dbReference>
<accession>A0A0V0SJV0</accession>
<protein>
    <submittedName>
        <fullName evidence="1">Uncharacterized protein</fullName>
    </submittedName>
</protein>
<dbReference type="Proteomes" id="UP000054630">
    <property type="component" value="Unassembled WGS sequence"/>
</dbReference>
<proteinExistence type="predicted"/>
<keyword evidence="2" id="KW-1185">Reference proteome</keyword>
<dbReference type="AlphaFoldDB" id="A0A0V0SJV0"/>
<dbReference type="EMBL" id="JYDL01000006">
    <property type="protein sequence ID" value="KRX26723.1"/>
    <property type="molecule type" value="Genomic_DNA"/>
</dbReference>
<comment type="caution">
    <text evidence="1">The sequence shown here is derived from an EMBL/GenBank/DDBJ whole genome shotgun (WGS) entry which is preliminary data.</text>
</comment>
<reference evidence="1 2" key="1">
    <citation type="submission" date="2015-01" db="EMBL/GenBank/DDBJ databases">
        <title>Evolution of Trichinella species and genotypes.</title>
        <authorList>
            <person name="Korhonen P.K."/>
            <person name="Edoardo P."/>
            <person name="Giuseppe L.R."/>
            <person name="Gasser R.B."/>
        </authorList>
    </citation>
    <scope>NUCLEOTIDE SEQUENCE [LARGE SCALE GENOMIC DNA]</scope>
    <source>
        <strain evidence="1">ISS37</strain>
    </source>
</reference>
<dbReference type="PANTHER" id="PTHR37431:SF7">
    <property type="entry name" value="DUF19 DOMAIN-CONTAINING PROTEIN"/>
    <property type="match status" value="1"/>
</dbReference>
<name>A0A0V0SJV0_9BILA</name>
<sequence length="328" mass="37711">MAAEQWAELVERMGCPVFQCGQEPGRGPLLGLYCHGMLKVVWFSETMQPSGFNSQHICKPLTFARHTHDVSSTDTFRNSNSVGLWQIVNSQYEMLYGACLPQHQQYIRQCAIELKQLGALGDTPANTALIWDHLRRTSKEYFIQMCNAYRRFEQCIAPYKRQCWFTEPIKGEFAVATEALAFSCLDGFYGKILSLSFSICLFQKNKVHKIAVQGMLNNWDCLIRVLTRGEVADCENRMLKDSQVFLNQPQESLYFNPTDINSCRALQDFITCIKYPVQGQCGEDAWQHVREAAQRQTRVYLPYCTLTGSRFTISLFTLFICLLMNYLK</sequence>
<gene>
    <name evidence="1" type="ORF">T07_4772</name>
</gene>
<dbReference type="OrthoDB" id="5913413at2759"/>